<gene>
    <name evidence="1" type="ORF">MM415B03920_0001</name>
</gene>
<evidence type="ECO:0000313" key="1">
    <source>
        <dbReference type="EMBL" id="QJA94223.1"/>
    </source>
</evidence>
<accession>A0A6M3LIB0</accession>
<sequence>MSKSLTRWYEKQKWQRAKWVAGYEMEPSWIKKFKYIRRIVNPLFRDFGDFRRRLILFRNFI</sequence>
<name>A0A6M3LIB0_9ZZZZ</name>
<protein>
    <submittedName>
        <fullName evidence="1">Uncharacterized protein</fullName>
    </submittedName>
</protein>
<proteinExistence type="predicted"/>
<dbReference type="EMBL" id="MT143214">
    <property type="protein sequence ID" value="QJA94223.1"/>
    <property type="molecule type" value="Genomic_DNA"/>
</dbReference>
<dbReference type="AlphaFoldDB" id="A0A6M3LIB0"/>
<reference evidence="1" key="1">
    <citation type="submission" date="2020-03" db="EMBL/GenBank/DDBJ databases">
        <title>The deep terrestrial virosphere.</title>
        <authorList>
            <person name="Holmfeldt K."/>
            <person name="Nilsson E."/>
            <person name="Simone D."/>
            <person name="Lopez-Fernandez M."/>
            <person name="Wu X."/>
            <person name="de Brujin I."/>
            <person name="Lundin D."/>
            <person name="Andersson A."/>
            <person name="Bertilsson S."/>
            <person name="Dopson M."/>
        </authorList>
    </citation>
    <scope>NUCLEOTIDE SEQUENCE</scope>
    <source>
        <strain evidence="1">MM415B03920</strain>
    </source>
</reference>
<organism evidence="1">
    <name type="scientific">viral metagenome</name>
    <dbReference type="NCBI Taxonomy" id="1070528"/>
    <lineage>
        <taxon>unclassified sequences</taxon>
        <taxon>metagenomes</taxon>
        <taxon>organismal metagenomes</taxon>
    </lineage>
</organism>